<dbReference type="OrthoDB" id="1654616at2"/>
<feature type="transmembrane region" description="Helical" evidence="1">
    <location>
        <begin position="95"/>
        <end position="114"/>
    </location>
</feature>
<keyword evidence="1" id="KW-1133">Transmembrane helix</keyword>
<protein>
    <submittedName>
        <fullName evidence="2">Transporter family-2 protein</fullName>
    </submittedName>
</protein>
<dbReference type="Proteomes" id="UP000192738">
    <property type="component" value="Unassembled WGS sequence"/>
</dbReference>
<reference evidence="2 3" key="1">
    <citation type="submission" date="2017-04" db="EMBL/GenBank/DDBJ databases">
        <authorList>
            <person name="Afonso C.L."/>
            <person name="Miller P.J."/>
            <person name="Scott M.A."/>
            <person name="Spackman E."/>
            <person name="Goraichik I."/>
            <person name="Dimitrov K.M."/>
            <person name="Suarez D.L."/>
            <person name="Swayne D.E."/>
        </authorList>
    </citation>
    <scope>NUCLEOTIDE SEQUENCE [LARGE SCALE GENOMIC DNA]</scope>
    <source>
        <strain evidence="2 3">DSM 5090</strain>
    </source>
</reference>
<proteinExistence type="predicted"/>
<gene>
    <name evidence="2" type="ORF">SAMN04488500_11723</name>
</gene>
<keyword evidence="1" id="KW-0812">Transmembrane</keyword>
<dbReference type="EMBL" id="FWXI01000017">
    <property type="protein sequence ID" value="SMC99146.1"/>
    <property type="molecule type" value="Genomic_DNA"/>
</dbReference>
<evidence type="ECO:0000256" key="1">
    <source>
        <dbReference type="SAM" id="Phobius"/>
    </source>
</evidence>
<dbReference type="InterPro" id="IPR006750">
    <property type="entry name" value="YdcZ"/>
</dbReference>
<dbReference type="AlphaFoldDB" id="A0A1W2DQ07"/>
<organism evidence="2 3">
    <name type="scientific">Sporomusa malonica</name>
    <dbReference type="NCBI Taxonomy" id="112901"/>
    <lineage>
        <taxon>Bacteria</taxon>
        <taxon>Bacillati</taxon>
        <taxon>Bacillota</taxon>
        <taxon>Negativicutes</taxon>
        <taxon>Selenomonadales</taxon>
        <taxon>Sporomusaceae</taxon>
        <taxon>Sporomusa</taxon>
    </lineage>
</organism>
<dbReference type="PANTHER" id="PTHR34821:SF2">
    <property type="entry name" value="INNER MEMBRANE PROTEIN YDCZ"/>
    <property type="match status" value="1"/>
</dbReference>
<keyword evidence="1" id="KW-0472">Membrane</keyword>
<dbReference type="RefSeq" id="WP_084577194.1">
    <property type="nucleotide sequence ID" value="NZ_CP155572.1"/>
</dbReference>
<dbReference type="PANTHER" id="PTHR34821">
    <property type="entry name" value="INNER MEMBRANE PROTEIN YDCZ"/>
    <property type="match status" value="1"/>
</dbReference>
<evidence type="ECO:0000313" key="2">
    <source>
        <dbReference type="EMBL" id="SMC99146.1"/>
    </source>
</evidence>
<dbReference type="Pfam" id="PF04657">
    <property type="entry name" value="DMT_YdcZ"/>
    <property type="match status" value="1"/>
</dbReference>
<evidence type="ECO:0000313" key="3">
    <source>
        <dbReference type="Proteomes" id="UP000192738"/>
    </source>
</evidence>
<feature type="transmembrane region" description="Helical" evidence="1">
    <location>
        <begin position="36"/>
        <end position="56"/>
    </location>
</feature>
<feature type="transmembrane region" description="Helical" evidence="1">
    <location>
        <begin position="6"/>
        <end position="24"/>
    </location>
</feature>
<sequence length="144" mass="15377">MMFAIILGVVIGCIGILNMVANAKLAERIGIFHGTLINYCGASVILLFIIFNNHISWPSPAELGAVPWWVYFGGPIGVAVVAGLNVIVPRLPVMFSALITFLGQMTASIIIDWMLGHNSFVGNVVGGVLIACGLLYNSYIGKEQ</sequence>
<keyword evidence="3" id="KW-1185">Reference proteome</keyword>
<dbReference type="GO" id="GO:0005886">
    <property type="term" value="C:plasma membrane"/>
    <property type="evidence" value="ECO:0007669"/>
    <property type="project" value="TreeGrafter"/>
</dbReference>
<feature type="transmembrane region" description="Helical" evidence="1">
    <location>
        <begin position="68"/>
        <end position="88"/>
    </location>
</feature>
<feature type="transmembrane region" description="Helical" evidence="1">
    <location>
        <begin position="120"/>
        <end position="139"/>
    </location>
</feature>
<accession>A0A1W2DQ07</accession>
<dbReference type="STRING" id="112901.SAMN04488500_11723"/>
<name>A0A1W2DQ07_9FIRM</name>